<protein>
    <submittedName>
        <fullName evidence="1">Phage protein Gp27 family protein</fullName>
    </submittedName>
</protein>
<organism evidence="1 2">
    <name type="scientific">Delftia deserti</name>
    <dbReference type="NCBI Taxonomy" id="1651218"/>
    <lineage>
        <taxon>Bacteria</taxon>
        <taxon>Pseudomonadati</taxon>
        <taxon>Pseudomonadota</taxon>
        <taxon>Betaproteobacteria</taxon>
        <taxon>Burkholderiales</taxon>
        <taxon>Comamonadaceae</taxon>
        <taxon>Delftia</taxon>
    </lineage>
</organism>
<comment type="caution">
    <text evidence="1">The sequence shown here is derived from an EMBL/GenBank/DDBJ whole genome shotgun (WGS) entry which is preliminary data.</text>
</comment>
<evidence type="ECO:0000313" key="2">
    <source>
        <dbReference type="Proteomes" id="UP001597287"/>
    </source>
</evidence>
<dbReference type="RefSeq" id="WP_380104698.1">
    <property type="nucleotide sequence ID" value="NZ_JBHSIH010000001.1"/>
</dbReference>
<accession>A0ABW5EIL2</accession>
<sequence length="180" mass="19984">MARKSTVAKQDETILQEVHALIRKGCTINEIFEALKALGTGVSRSATARYVKNERESMQQMIQAQTVARAWVEKFGKEPDGDVGRLLPQMLEAIAFRTMDSMADGKEVPPKEVSVMARALRNLSGTKRENIDMELILRKAREEERQQLLAEHKAALEAMPNKGGVTPQTKAAIREALGIV</sequence>
<evidence type="ECO:0000313" key="1">
    <source>
        <dbReference type="EMBL" id="MFD2317985.1"/>
    </source>
</evidence>
<keyword evidence="2" id="KW-1185">Reference proteome</keyword>
<proteinExistence type="predicted"/>
<reference evidence="2" key="1">
    <citation type="journal article" date="2019" name="Int. J. Syst. Evol. Microbiol.">
        <title>The Global Catalogue of Microorganisms (GCM) 10K type strain sequencing project: providing services to taxonomists for standard genome sequencing and annotation.</title>
        <authorList>
            <consortium name="The Broad Institute Genomics Platform"/>
            <consortium name="The Broad Institute Genome Sequencing Center for Infectious Disease"/>
            <person name="Wu L."/>
            <person name="Ma J."/>
        </authorList>
    </citation>
    <scope>NUCLEOTIDE SEQUENCE [LARGE SCALE GENOMIC DNA]</scope>
    <source>
        <strain evidence="2">CCUG 62793</strain>
    </source>
</reference>
<dbReference type="Pfam" id="PF11985">
    <property type="entry name" value="Phage_Mu_Gp27"/>
    <property type="match status" value="1"/>
</dbReference>
<dbReference type="Proteomes" id="UP001597287">
    <property type="component" value="Unassembled WGS sequence"/>
</dbReference>
<name>A0ABW5EIL2_9BURK</name>
<gene>
    <name evidence="1" type="ORF">ACFSPV_04670</name>
</gene>
<dbReference type="InterPro" id="IPR021874">
    <property type="entry name" value="Phage_Mu_Gp27"/>
</dbReference>
<dbReference type="EMBL" id="JBHUIG010000003">
    <property type="protein sequence ID" value="MFD2317985.1"/>
    <property type="molecule type" value="Genomic_DNA"/>
</dbReference>